<dbReference type="InterPro" id="IPR051044">
    <property type="entry name" value="MAG_DAG_Lipase"/>
</dbReference>
<dbReference type="PANTHER" id="PTHR11614">
    <property type="entry name" value="PHOSPHOLIPASE-RELATED"/>
    <property type="match status" value="1"/>
</dbReference>
<dbReference type="SUPFAM" id="SSF53474">
    <property type="entry name" value="alpha/beta-Hydrolases"/>
    <property type="match status" value="1"/>
</dbReference>
<comment type="caution">
    <text evidence="2">The sequence shown here is derived from an EMBL/GenBank/DDBJ whole genome shotgun (WGS) entry which is preliminary data.</text>
</comment>
<reference evidence="2 3" key="1">
    <citation type="submission" date="2024-05" db="EMBL/GenBank/DDBJ databases">
        <authorList>
            <person name="Jiang F."/>
        </authorList>
    </citation>
    <scope>NUCLEOTIDE SEQUENCE [LARGE SCALE GENOMIC DNA]</scope>
    <source>
        <strain evidence="2 3">LZ166</strain>
    </source>
</reference>
<dbReference type="Pfam" id="PF12146">
    <property type="entry name" value="Hydrolase_4"/>
    <property type="match status" value="1"/>
</dbReference>
<dbReference type="EMBL" id="JBDPGJ010000001">
    <property type="protein sequence ID" value="MEX0404079.1"/>
    <property type="molecule type" value="Genomic_DNA"/>
</dbReference>
<organism evidence="2 3">
    <name type="scientific">Aquibium pacificus</name>
    <dbReference type="NCBI Taxonomy" id="3153579"/>
    <lineage>
        <taxon>Bacteria</taxon>
        <taxon>Pseudomonadati</taxon>
        <taxon>Pseudomonadota</taxon>
        <taxon>Alphaproteobacteria</taxon>
        <taxon>Hyphomicrobiales</taxon>
        <taxon>Phyllobacteriaceae</taxon>
        <taxon>Aquibium</taxon>
    </lineage>
</organism>
<evidence type="ECO:0000259" key="1">
    <source>
        <dbReference type="Pfam" id="PF12146"/>
    </source>
</evidence>
<name>A0ABV3SDD3_9HYPH</name>
<gene>
    <name evidence="2" type="ORF">ABGN05_00225</name>
</gene>
<proteinExistence type="predicted"/>
<evidence type="ECO:0000313" key="3">
    <source>
        <dbReference type="Proteomes" id="UP001556692"/>
    </source>
</evidence>
<protein>
    <submittedName>
        <fullName evidence="2">Alpha/beta hydrolase</fullName>
    </submittedName>
</protein>
<dbReference type="RefSeq" id="WP_367951985.1">
    <property type="nucleotide sequence ID" value="NZ_JBDPGJ010000001.1"/>
</dbReference>
<evidence type="ECO:0000313" key="2">
    <source>
        <dbReference type="EMBL" id="MEX0404079.1"/>
    </source>
</evidence>
<dbReference type="Gene3D" id="3.40.50.1820">
    <property type="entry name" value="alpha/beta hydrolase"/>
    <property type="match status" value="1"/>
</dbReference>
<dbReference type="Proteomes" id="UP001556692">
    <property type="component" value="Unassembled WGS sequence"/>
</dbReference>
<dbReference type="GO" id="GO:0016787">
    <property type="term" value="F:hydrolase activity"/>
    <property type="evidence" value="ECO:0007669"/>
    <property type="project" value="UniProtKB-KW"/>
</dbReference>
<feature type="domain" description="Serine aminopeptidase S33" evidence="1">
    <location>
        <begin position="55"/>
        <end position="310"/>
    </location>
</feature>
<keyword evidence="3" id="KW-1185">Reference proteome</keyword>
<dbReference type="InterPro" id="IPR022742">
    <property type="entry name" value="Hydrolase_4"/>
</dbReference>
<sequence>MDATQEPAPAAAPVPEILFGTADNEIPPRARAGYLKARDGRRLRYGVFAAGGRPRRGTVVILQGRNESIEKYFETIGDLSVRGLGTAIMDWRGQGGSDRLIRDPERGYVDSFRDYVADLDRFFEEIVLPDCPGPFYILAHSTGALVALMAAPELVNRVRRMVLTSPLLSLEGLPVSMLTVRRIATLLYSLGLGSMYLGGGPRSAGRTAFATNTLTSDFRRYARNTGIYLRHPELGLGGPTVTWILAACRAIARVTDPDFMARIQVPTLIIAAGADEVVSTPAIEEYAMALKSGSLLTIDGARHELLQEADAYREQFLAAFDAFVPGGDVS</sequence>
<dbReference type="InterPro" id="IPR029058">
    <property type="entry name" value="AB_hydrolase_fold"/>
</dbReference>
<accession>A0ABV3SDD3</accession>
<keyword evidence="2" id="KW-0378">Hydrolase</keyword>